<evidence type="ECO:0000313" key="1">
    <source>
        <dbReference type="EMBL" id="CAI9954987.1"/>
    </source>
</evidence>
<organism evidence="1">
    <name type="scientific">Hexamita inflata</name>
    <dbReference type="NCBI Taxonomy" id="28002"/>
    <lineage>
        <taxon>Eukaryota</taxon>
        <taxon>Metamonada</taxon>
        <taxon>Diplomonadida</taxon>
        <taxon>Hexamitidae</taxon>
        <taxon>Hexamitinae</taxon>
        <taxon>Hexamita</taxon>
    </lineage>
</organism>
<dbReference type="Proteomes" id="UP001642409">
    <property type="component" value="Unassembled WGS sequence"/>
</dbReference>
<evidence type="ECO:0000313" key="2">
    <source>
        <dbReference type="EMBL" id="CAL6065936.1"/>
    </source>
</evidence>
<proteinExistence type="predicted"/>
<keyword evidence="3" id="KW-1185">Reference proteome</keyword>
<comment type="caution">
    <text evidence="1">The sequence shown here is derived from an EMBL/GenBank/DDBJ whole genome shotgun (WGS) entry which is preliminary data.</text>
</comment>
<protein>
    <submittedName>
        <fullName evidence="2">Hypothetical_protein</fullName>
    </submittedName>
</protein>
<reference evidence="2 3" key="2">
    <citation type="submission" date="2024-07" db="EMBL/GenBank/DDBJ databases">
        <authorList>
            <person name="Akdeniz Z."/>
        </authorList>
    </citation>
    <scope>NUCLEOTIDE SEQUENCE [LARGE SCALE GENOMIC DNA]</scope>
</reference>
<dbReference type="EMBL" id="CATOUU010000852">
    <property type="protein sequence ID" value="CAI9954987.1"/>
    <property type="molecule type" value="Genomic_DNA"/>
</dbReference>
<name>A0AA86UKP2_9EUKA</name>
<sequence>MILDSQIYKNILAVQHGRHITNQTDTNYARQGLLSHEFNLLDQSYAVGDQSAAQILFIMFRWSDHNTAIIKAAVGIIQLVTMRHLPSGSIYTSVNISEL</sequence>
<dbReference type="AlphaFoldDB" id="A0AA86UKP2"/>
<reference evidence="1" key="1">
    <citation type="submission" date="2023-06" db="EMBL/GenBank/DDBJ databases">
        <authorList>
            <person name="Kurt Z."/>
        </authorList>
    </citation>
    <scope>NUCLEOTIDE SEQUENCE</scope>
</reference>
<dbReference type="EMBL" id="CAXDID020000257">
    <property type="protein sequence ID" value="CAL6065936.1"/>
    <property type="molecule type" value="Genomic_DNA"/>
</dbReference>
<accession>A0AA86UKP2</accession>
<gene>
    <name evidence="1" type="ORF">HINF_LOCUS42632</name>
    <name evidence="2" type="ORF">HINF_LOCUS52082</name>
</gene>
<evidence type="ECO:0000313" key="3">
    <source>
        <dbReference type="Proteomes" id="UP001642409"/>
    </source>
</evidence>